<evidence type="ECO:0000313" key="1">
    <source>
        <dbReference type="EMBL" id="PKI60628.1"/>
    </source>
</evidence>
<name>A0A2I0JWC7_PUNGR</name>
<comment type="caution">
    <text evidence="1">The sequence shown here is derived from an EMBL/GenBank/DDBJ whole genome shotgun (WGS) entry which is preliminary data.</text>
</comment>
<gene>
    <name evidence="1" type="ORF">CRG98_018978</name>
</gene>
<keyword evidence="2" id="KW-1185">Reference proteome</keyword>
<evidence type="ECO:0008006" key="3">
    <source>
        <dbReference type="Google" id="ProtNLM"/>
    </source>
</evidence>
<dbReference type="STRING" id="22663.A0A2I0JWC7"/>
<reference evidence="1 2" key="1">
    <citation type="submission" date="2017-11" db="EMBL/GenBank/DDBJ databases">
        <title>De-novo sequencing of pomegranate (Punica granatum L.) genome.</title>
        <authorList>
            <person name="Akparov Z."/>
            <person name="Amiraslanov A."/>
            <person name="Hajiyeva S."/>
            <person name="Abbasov M."/>
            <person name="Kaur K."/>
            <person name="Hamwieh A."/>
            <person name="Solovyev V."/>
            <person name="Salamov A."/>
            <person name="Braich B."/>
            <person name="Kosarev P."/>
            <person name="Mahmoud A."/>
            <person name="Hajiyev E."/>
            <person name="Babayeva S."/>
            <person name="Izzatullayeva V."/>
            <person name="Mammadov A."/>
            <person name="Mammadov A."/>
            <person name="Sharifova S."/>
            <person name="Ojaghi J."/>
            <person name="Eynullazada K."/>
            <person name="Bayramov B."/>
            <person name="Abdulazimova A."/>
            <person name="Shahmuradov I."/>
        </authorList>
    </citation>
    <scope>NUCLEOTIDE SEQUENCE [LARGE SCALE GENOMIC DNA]</scope>
    <source>
        <strain evidence="2">cv. AG2017</strain>
        <tissue evidence="1">Leaf</tissue>
    </source>
</reference>
<dbReference type="EMBL" id="PGOL01001140">
    <property type="protein sequence ID" value="PKI60628.1"/>
    <property type="molecule type" value="Genomic_DNA"/>
</dbReference>
<dbReference type="AlphaFoldDB" id="A0A2I0JWC7"/>
<evidence type="ECO:0000313" key="2">
    <source>
        <dbReference type="Proteomes" id="UP000233551"/>
    </source>
</evidence>
<proteinExistence type="predicted"/>
<organism evidence="1 2">
    <name type="scientific">Punica granatum</name>
    <name type="common">Pomegranate</name>
    <dbReference type="NCBI Taxonomy" id="22663"/>
    <lineage>
        <taxon>Eukaryota</taxon>
        <taxon>Viridiplantae</taxon>
        <taxon>Streptophyta</taxon>
        <taxon>Embryophyta</taxon>
        <taxon>Tracheophyta</taxon>
        <taxon>Spermatophyta</taxon>
        <taxon>Magnoliopsida</taxon>
        <taxon>eudicotyledons</taxon>
        <taxon>Gunneridae</taxon>
        <taxon>Pentapetalae</taxon>
        <taxon>rosids</taxon>
        <taxon>malvids</taxon>
        <taxon>Myrtales</taxon>
        <taxon>Lythraceae</taxon>
        <taxon>Punica</taxon>
    </lineage>
</organism>
<sequence>MISGDSFLLVSVTRPPREGRTIRQAARSKNARYGPRRESTFRSSRVTYPPARYLNIHESVQGLFDHGDDPTTYDEAISDIDSSRWLKAMKFEMDFMSKNQVWDLVNPPKGIVPIENKWVFKRKIGADGKVETYKARLVLSKTFSMKDLGEATYILRIRIHRDKPKRLIDLSQAL</sequence>
<dbReference type="Proteomes" id="UP000233551">
    <property type="component" value="Unassembled WGS sequence"/>
</dbReference>
<protein>
    <recommendedName>
        <fullName evidence="3">Reverse transcriptase Ty1/copia-type domain-containing protein</fullName>
    </recommendedName>
</protein>
<accession>A0A2I0JWC7</accession>